<evidence type="ECO:0000313" key="3">
    <source>
        <dbReference type="Proteomes" id="UP001430455"/>
    </source>
</evidence>
<accession>A0AAW4PFP4</accession>
<reference evidence="2 3" key="1">
    <citation type="submission" date="2021-06" db="EMBL/GenBank/DDBJ databases">
        <title>Halomicroarcula sp. a new haloarchaeum isolated from saline soil.</title>
        <authorList>
            <person name="Duran-Viseras A."/>
            <person name="Sanchez-Porro C."/>
            <person name="Ventosa A."/>
        </authorList>
    </citation>
    <scope>NUCLEOTIDE SEQUENCE [LARGE SCALE GENOMIC DNA]</scope>
    <source>
        <strain evidence="2 3">F27</strain>
    </source>
</reference>
<dbReference type="Proteomes" id="UP001430455">
    <property type="component" value="Unassembled WGS sequence"/>
</dbReference>
<proteinExistence type="predicted"/>
<dbReference type="Gene3D" id="1.10.8.60">
    <property type="match status" value="1"/>
</dbReference>
<protein>
    <recommendedName>
        <fullName evidence="1">AAA ATPase AAA+ lid domain-containing protein</fullName>
    </recommendedName>
</protein>
<dbReference type="InterPro" id="IPR041569">
    <property type="entry name" value="AAA_lid_3"/>
</dbReference>
<dbReference type="Pfam" id="PF17862">
    <property type="entry name" value="AAA_lid_3"/>
    <property type="match status" value="1"/>
</dbReference>
<name>A0AAW4PFP4_9EURY</name>
<feature type="domain" description="AAA ATPase AAA+ lid" evidence="1">
    <location>
        <begin position="11"/>
        <end position="51"/>
    </location>
</feature>
<evidence type="ECO:0000313" key="2">
    <source>
        <dbReference type="EMBL" id="MBX0297231.1"/>
    </source>
</evidence>
<dbReference type="EMBL" id="RKLT01000016">
    <property type="protein sequence ID" value="MBX0297231.1"/>
    <property type="molecule type" value="Genomic_DNA"/>
</dbReference>
<comment type="caution">
    <text evidence="2">The sequence shown here is derived from an EMBL/GenBank/DDBJ whole genome shotgun (WGS) entry which is preliminary data.</text>
</comment>
<gene>
    <name evidence="2" type="ORF">EGH23_20345</name>
</gene>
<evidence type="ECO:0000259" key="1">
    <source>
        <dbReference type="Pfam" id="PF17862"/>
    </source>
</evidence>
<dbReference type="AlphaFoldDB" id="A0AAW4PFP4"/>
<keyword evidence="3" id="KW-1185">Reference proteome</keyword>
<sequence>MTARDTRRGCLQTLADQTEGLSSADIIEIVDDAAMHAAELDADVITHKDLTATVSEAIREGRLT</sequence>
<organism evidence="2 3">
    <name type="scientific">Haloarcula nitratireducens</name>
    <dbReference type="NCBI Taxonomy" id="2487749"/>
    <lineage>
        <taxon>Archaea</taxon>
        <taxon>Methanobacteriati</taxon>
        <taxon>Methanobacteriota</taxon>
        <taxon>Stenosarchaea group</taxon>
        <taxon>Halobacteria</taxon>
        <taxon>Halobacteriales</taxon>
        <taxon>Haloarculaceae</taxon>
        <taxon>Haloarcula</taxon>
    </lineage>
</organism>
<dbReference type="RefSeq" id="WP_220581821.1">
    <property type="nucleotide sequence ID" value="NZ_RKLT01000016.1"/>
</dbReference>